<feature type="transmembrane region" description="Helical" evidence="1">
    <location>
        <begin position="495"/>
        <end position="512"/>
    </location>
</feature>
<feature type="transmembrane region" description="Helical" evidence="1">
    <location>
        <begin position="871"/>
        <end position="891"/>
    </location>
</feature>
<dbReference type="PANTHER" id="PTHR43685:SF3">
    <property type="entry name" value="SLR2126 PROTEIN"/>
    <property type="match status" value="1"/>
</dbReference>
<dbReference type="SUPFAM" id="SSF53448">
    <property type="entry name" value="Nucleotide-diphospho-sugar transferases"/>
    <property type="match status" value="1"/>
</dbReference>
<feature type="transmembrane region" description="Helical" evidence="1">
    <location>
        <begin position="428"/>
        <end position="454"/>
    </location>
</feature>
<dbReference type="PANTHER" id="PTHR43685">
    <property type="entry name" value="GLYCOSYLTRANSFERASE"/>
    <property type="match status" value="1"/>
</dbReference>
<feature type="transmembrane region" description="Helical" evidence="1">
    <location>
        <begin position="519"/>
        <end position="538"/>
    </location>
</feature>
<dbReference type="InterPro" id="IPR029044">
    <property type="entry name" value="Nucleotide-diphossugar_trans"/>
</dbReference>
<evidence type="ECO:0000256" key="1">
    <source>
        <dbReference type="SAM" id="Phobius"/>
    </source>
</evidence>
<evidence type="ECO:0000313" key="2">
    <source>
        <dbReference type="EMBL" id="PKZ16132.1"/>
    </source>
</evidence>
<dbReference type="Gene3D" id="3.90.550.10">
    <property type="entry name" value="Spore Coat Polysaccharide Biosynthesis Protein SpsA, Chain A"/>
    <property type="match status" value="1"/>
</dbReference>
<comment type="caution">
    <text evidence="2">The sequence shown here is derived from an EMBL/GenBank/DDBJ whole genome shotgun (WGS) entry which is preliminary data.</text>
</comment>
<feature type="transmembrane region" description="Helical" evidence="1">
    <location>
        <begin position="544"/>
        <end position="563"/>
    </location>
</feature>
<keyword evidence="1" id="KW-1133">Transmembrane helix</keyword>
<feature type="transmembrane region" description="Helical" evidence="1">
    <location>
        <begin position="774"/>
        <end position="794"/>
    </location>
</feature>
<keyword evidence="1" id="KW-0812">Transmembrane</keyword>
<dbReference type="InterPro" id="IPR050834">
    <property type="entry name" value="Glycosyltransf_2"/>
</dbReference>
<evidence type="ECO:0008006" key="4">
    <source>
        <dbReference type="Google" id="ProtNLM"/>
    </source>
</evidence>
<protein>
    <recommendedName>
        <fullName evidence="4">Glycosyltransferase family 2 protein</fullName>
    </recommendedName>
</protein>
<dbReference type="Proteomes" id="UP000242263">
    <property type="component" value="Unassembled WGS sequence"/>
</dbReference>
<accession>A0A2I1M7N2</accession>
<feature type="transmembrane region" description="Helical" evidence="1">
    <location>
        <begin position="570"/>
        <end position="587"/>
    </location>
</feature>
<gene>
    <name evidence="2" type="ORF">CYJ32_01470</name>
</gene>
<feature type="transmembrane region" description="Helical" evidence="1">
    <location>
        <begin position="738"/>
        <end position="762"/>
    </location>
</feature>
<proteinExistence type="predicted"/>
<organism evidence="2 3">
    <name type="scientific">Alloscardovia omnicolens</name>
    <dbReference type="NCBI Taxonomy" id="419015"/>
    <lineage>
        <taxon>Bacteria</taxon>
        <taxon>Bacillati</taxon>
        <taxon>Actinomycetota</taxon>
        <taxon>Actinomycetes</taxon>
        <taxon>Bifidobacteriales</taxon>
        <taxon>Bifidobacteriaceae</taxon>
        <taxon>Alloscardovia</taxon>
    </lineage>
</organism>
<feature type="transmembrane region" description="Helical" evidence="1">
    <location>
        <begin position="321"/>
        <end position="338"/>
    </location>
</feature>
<feature type="transmembrane region" description="Helical" evidence="1">
    <location>
        <begin position="607"/>
        <end position="629"/>
    </location>
</feature>
<feature type="transmembrane region" description="Helical" evidence="1">
    <location>
        <begin position="641"/>
        <end position="663"/>
    </location>
</feature>
<feature type="transmembrane region" description="Helical" evidence="1">
    <location>
        <begin position="1059"/>
        <end position="1077"/>
    </location>
</feature>
<feature type="transmembrane region" description="Helical" evidence="1">
    <location>
        <begin position="800"/>
        <end position="820"/>
    </location>
</feature>
<sequence length="1086" mass="116188">MNRLHHSTEFIEKADKNDAVSLADVLTRVARQATTVQHKTVDASLAAVITVEEDTRYVEQTLISIVNQTVLPGSLLVVNCAPSSYKAAQHDGAIAHKALQMFPMSASLVTAQGKSYGEVVTHAVNQALDSGMLTSAVEYMWLLHDDSRPLDDSYVDTMNEVRRNNALATVIGAKQLSWDGEVLSNVGYFADSRHGVTSLVVDGEIDQDQYDNRQDVYAVSLAGAFVRVSDWMRVGGFNAQVGTFGQSRDFCRRVVRSGGRVIVEPRARLAHRRARLEGVRSAQGTTRATNPDDLRSYKNTAFTQMIARDAYRYSDVAMVRWLYMWPISLVLAVVRGIANFMKKKPYEALCELVMPWYNLTHMGAIASVRSALSGVQELSLAKLQALVASSDSLRSYKDHLRDIFSERGHKIISPLVRAHVRALTRVRYTWLAVFTVIVFFANLAIHFGALRAVLQGVHLVSPLLLSTASSTQELFNVATTPYTFAGITGTELPPSPFLVIYALFSLLTFGHASATSTVIVLFAAPAALMSMWALVGIFTRSNVARIALAVTWVVSGYMTGIFFTGHLPMMLVYVFLPAAVAFAAKALGVYQTEYPIESEPSIQASAWAALCFAVVCACEPQLFLAMLVVGIAVSIIYHRHVIMLVSMGVPSLVILAPTLIAVIRQPHSFGQLFADVTSGVSVGSGVTGANGASGALSSGVSSGARAGQSAYQALLQLFIPSADASTHTSLVQSLGSSWASTVSLIVTVCLALALLCSVITLCIPQCVKPSRSMWIGILTGIVLAVVSSGIAVGLNAQGLVYASMLPAGSLVLMCILSGLAMMSGPAVTQFVPILQKDKRLLDEQDAAVVDPGKRGEKTAVARTAFGITRSCVIALCVVLTLAWSVSSSIYATSLSSQSLTSSSASLPIVAQEYLKGNSARRVLVVSPQSNRTVDYSVLTSAHGDIISSSAAVDASSVFPASWDKQQAHVEEAIAQLQENSHDDAIAALSDAGFGGIYVVYNGADSAFSSFVSHASASNNTETVVNTNQGAYIRISIRASQEQGVNMKGFDAASTSVMRYVWLAAMVLVGLVYLILGLPRLGAREGE</sequence>
<name>A0A2I1M7N2_9BIFI</name>
<dbReference type="AlphaFoldDB" id="A0A2I1M7N2"/>
<dbReference type="EMBL" id="PKGU01000001">
    <property type="protein sequence ID" value="PKZ16132.1"/>
    <property type="molecule type" value="Genomic_DNA"/>
</dbReference>
<reference evidence="2 3" key="1">
    <citation type="submission" date="2017-12" db="EMBL/GenBank/DDBJ databases">
        <title>Phylogenetic diversity of female urinary microbiome.</title>
        <authorList>
            <person name="Thomas-White K."/>
            <person name="Wolfe A.J."/>
        </authorList>
    </citation>
    <scope>NUCLEOTIDE SEQUENCE [LARGE SCALE GENOMIC DNA]</scope>
    <source>
        <strain evidence="2 3">UMB0064</strain>
    </source>
</reference>
<keyword evidence="1" id="KW-0472">Membrane</keyword>
<evidence type="ECO:0000313" key="3">
    <source>
        <dbReference type="Proteomes" id="UP000242263"/>
    </source>
</evidence>
<dbReference type="RefSeq" id="WP_049217582.1">
    <property type="nucleotide sequence ID" value="NZ_JVKN01000017.1"/>
</dbReference>